<dbReference type="eggNOG" id="COG1305">
    <property type="taxonomic scope" value="Bacteria"/>
</dbReference>
<protein>
    <submittedName>
        <fullName evidence="3">Transglutaminase</fullName>
    </submittedName>
</protein>
<keyword evidence="1" id="KW-1133">Transmembrane helix</keyword>
<keyword evidence="1" id="KW-0812">Transmembrane</keyword>
<dbReference type="PATRIC" id="fig|1122169.6.peg.342"/>
<dbReference type="InterPro" id="IPR052901">
    <property type="entry name" value="Bact_TGase-like"/>
</dbReference>
<feature type="domain" description="Transglutaminase-like" evidence="2">
    <location>
        <begin position="401"/>
        <end position="472"/>
    </location>
</feature>
<dbReference type="OrthoDB" id="9804872at2"/>
<gene>
    <name evidence="3" type="ORF">Lsha_0307</name>
</gene>
<dbReference type="InterPro" id="IPR021878">
    <property type="entry name" value="TgpA_N"/>
</dbReference>
<dbReference type="Gene3D" id="3.10.620.30">
    <property type="match status" value="1"/>
</dbReference>
<dbReference type="STRING" id="1122169.Lsha_0307"/>
<dbReference type="Proteomes" id="UP000054600">
    <property type="component" value="Unassembled WGS sequence"/>
</dbReference>
<feature type="transmembrane region" description="Helical" evidence="1">
    <location>
        <begin position="80"/>
        <end position="97"/>
    </location>
</feature>
<dbReference type="SUPFAM" id="SSF54001">
    <property type="entry name" value="Cysteine proteinases"/>
    <property type="match status" value="1"/>
</dbReference>
<feature type="transmembrane region" description="Helical" evidence="1">
    <location>
        <begin position="20"/>
        <end position="41"/>
    </location>
</feature>
<dbReference type="PANTHER" id="PTHR42736">
    <property type="entry name" value="PROTEIN-GLUTAMINE GAMMA-GLUTAMYLTRANSFERASE"/>
    <property type="match status" value="1"/>
</dbReference>
<proteinExistence type="predicted"/>
<dbReference type="InterPro" id="IPR038765">
    <property type="entry name" value="Papain-like_cys_pep_sf"/>
</dbReference>
<keyword evidence="4" id="KW-1185">Reference proteome</keyword>
<sequence>MNSAPSQHTLMMVTRHALFVMFICYLPHFATAPWWLFLLVLSAIGYRLIADYYCIPLLSAWIRFSLVVLCMILLKIQYGTIISSGFFVGFLLTFIGLKTIETHTIRDLKVLTLCNFYLIFSALIVTQELWIIIYMLIAVVANLSLMLKLSANQASLKQIGSRSVKQVLIAIPLSILLFYIFPRIANPLWQVPSLGQSQTGFSEKMSPGSIIDLFSDDSTALRVTFHNKPVLNGYWQGLILSFYNGISWNPVDRPATEFTPLPNIPADSVPDYEVILEPHQKKWLFYLGYPVAGGPDLLFSSDSGLISKNKEIIGQRFAYQVKSHTPPYQDLTPRELLQNTQFPKTMNPRIKAWAQAQFARLNNNPESFIAFLRTYINQQPYWYTLSPPALPNSNHQMDNFWFDTRKGFCEHYASAVTLILRSAGIPARVIVGYQGGEWNPVAHYMTVKQSDAHAWLEYWQKGVGWKPLDPTSFIAAERIDQQILDAQASRLNQSDHVDTSGMSWFARTRLFLESAQFFAERWLLFYNQETQKELLSKAGLGEWRMGQLLQAAVALSLLFLVFFGLFYQWRQKRSQDPLLIEYHRLQKEFRRFNVPVEPSSTLKQQCRSLSEKAPDLAPELSSFLSRYEELRLKPEKETDTSDDKKNTVRLFKSLRLLLSKNKASLIKKPRLK</sequence>
<dbReference type="EMBL" id="LNYW01000016">
    <property type="protein sequence ID" value="KTD64938.1"/>
    <property type="molecule type" value="Genomic_DNA"/>
</dbReference>
<reference evidence="3 4" key="1">
    <citation type="submission" date="2015-11" db="EMBL/GenBank/DDBJ databases">
        <title>Genomic analysis of 38 Legionella species identifies large and diverse effector repertoires.</title>
        <authorList>
            <person name="Burstein D."/>
            <person name="Amaro F."/>
            <person name="Zusman T."/>
            <person name="Lifshitz Z."/>
            <person name="Cohen O."/>
            <person name="Gilbert J.A."/>
            <person name="Pupko T."/>
            <person name="Shuman H.A."/>
            <person name="Segal G."/>
        </authorList>
    </citation>
    <scope>NUCLEOTIDE SEQUENCE [LARGE SCALE GENOMIC DNA]</scope>
    <source>
        <strain evidence="3 4">ATCC 49655</strain>
    </source>
</reference>
<evidence type="ECO:0000256" key="1">
    <source>
        <dbReference type="SAM" id="Phobius"/>
    </source>
</evidence>
<dbReference type="SMART" id="SM00460">
    <property type="entry name" value="TGc"/>
    <property type="match status" value="1"/>
</dbReference>
<dbReference type="RefSeq" id="WP_018575825.1">
    <property type="nucleotide sequence ID" value="NZ_KB892381.1"/>
</dbReference>
<name>A0A0W0Z755_9GAMM</name>
<evidence type="ECO:0000313" key="3">
    <source>
        <dbReference type="EMBL" id="KTD64938.1"/>
    </source>
</evidence>
<keyword evidence="1" id="KW-0472">Membrane</keyword>
<evidence type="ECO:0000259" key="2">
    <source>
        <dbReference type="SMART" id="SM00460"/>
    </source>
</evidence>
<dbReference type="AlphaFoldDB" id="A0A0W0Z755"/>
<comment type="caution">
    <text evidence="3">The sequence shown here is derived from an EMBL/GenBank/DDBJ whole genome shotgun (WGS) entry which is preliminary data.</text>
</comment>
<feature type="transmembrane region" description="Helical" evidence="1">
    <location>
        <begin position="548"/>
        <end position="567"/>
    </location>
</feature>
<evidence type="ECO:0000313" key="4">
    <source>
        <dbReference type="Proteomes" id="UP000054600"/>
    </source>
</evidence>
<organism evidence="3 4">
    <name type="scientific">Legionella shakespearei DSM 23087</name>
    <dbReference type="NCBI Taxonomy" id="1122169"/>
    <lineage>
        <taxon>Bacteria</taxon>
        <taxon>Pseudomonadati</taxon>
        <taxon>Pseudomonadota</taxon>
        <taxon>Gammaproteobacteria</taxon>
        <taxon>Legionellales</taxon>
        <taxon>Legionellaceae</taxon>
        <taxon>Legionella</taxon>
    </lineage>
</organism>
<dbReference type="Pfam" id="PF11992">
    <property type="entry name" value="TgpA_N"/>
    <property type="match status" value="1"/>
</dbReference>
<accession>A0A0W0Z755</accession>
<dbReference type="InterPro" id="IPR002931">
    <property type="entry name" value="Transglutaminase-like"/>
</dbReference>
<dbReference type="PANTHER" id="PTHR42736:SF1">
    <property type="entry name" value="PROTEIN-GLUTAMINE GAMMA-GLUTAMYLTRANSFERASE"/>
    <property type="match status" value="1"/>
</dbReference>
<feature type="transmembrane region" description="Helical" evidence="1">
    <location>
        <begin position="53"/>
        <end position="74"/>
    </location>
</feature>
<dbReference type="Pfam" id="PF01841">
    <property type="entry name" value="Transglut_core"/>
    <property type="match status" value="1"/>
</dbReference>